<proteinExistence type="inferred from homology"/>
<reference evidence="4 5" key="1">
    <citation type="submission" date="2024-01" db="EMBL/GenBank/DDBJ databases">
        <title>New evidence supports the origin of RcGTA from prophage.</title>
        <authorList>
            <person name="Xu Y."/>
            <person name="Liu B."/>
            <person name="Chen F."/>
        </authorList>
    </citation>
    <scope>NUCLEOTIDE SEQUENCE [LARGE SCALE GENOMIC DNA]</scope>
    <source>
        <strain evidence="4 5">CBW1107-2</strain>
    </source>
</reference>
<dbReference type="SUPFAM" id="SSF103378">
    <property type="entry name" value="2-methylcitrate dehydratase PrpD"/>
    <property type="match status" value="1"/>
</dbReference>
<feature type="domain" description="MmgE/PrpD C-terminal" evidence="3">
    <location>
        <begin position="277"/>
        <end position="437"/>
    </location>
</feature>
<dbReference type="InterPro" id="IPR005656">
    <property type="entry name" value="MmgE_PrpD"/>
</dbReference>
<feature type="domain" description="MmgE/PrpD N-terminal" evidence="2">
    <location>
        <begin position="11"/>
        <end position="258"/>
    </location>
</feature>
<dbReference type="PANTHER" id="PTHR16943:SF8">
    <property type="entry name" value="2-METHYLCITRATE DEHYDRATASE"/>
    <property type="match status" value="1"/>
</dbReference>
<evidence type="ECO:0000256" key="1">
    <source>
        <dbReference type="ARBA" id="ARBA00006174"/>
    </source>
</evidence>
<dbReference type="InterPro" id="IPR036148">
    <property type="entry name" value="MmgE/PrpD_sf"/>
</dbReference>
<dbReference type="RefSeq" id="WP_368803858.1">
    <property type="nucleotide sequence ID" value="NZ_JAZHFV010000005.1"/>
</dbReference>
<dbReference type="Pfam" id="PF03972">
    <property type="entry name" value="MmgE_PrpD_N"/>
    <property type="match status" value="1"/>
</dbReference>
<protein>
    <submittedName>
        <fullName evidence="4">MmgE/PrpD family protein</fullName>
    </submittedName>
</protein>
<dbReference type="EMBL" id="JAZHFV010000005">
    <property type="protein sequence ID" value="MEX4008890.1"/>
    <property type="molecule type" value="Genomic_DNA"/>
</dbReference>
<organism evidence="4 5">
    <name type="scientific">Neoaquamicrobium sediminum</name>
    <dbReference type="NCBI Taxonomy" id="1849104"/>
    <lineage>
        <taxon>Bacteria</taxon>
        <taxon>Pseudomonadati</taxon>
        <taxon>Pseudomonadota</taxon>
        <taxon>Alphaproteobacteria</taxon>
        <taxon>Hyphomicrobiales</taxon>
        <taxon>Phyllobacteriaceae</taxon>
        <taxon>Neoaquamicrobium</taxon>
    </lineage>
</organism>
<dbReference type="PANTHER" id="PTHR16943">
    <property type="entry name" value="2-METHYLCITRATE DEHYDRATASE-RELATED"/>
    <property type="match status" value="1"/>
</dbReference>
<evidence type="ECO:0000259" key="2">
    <source>
        <dbReference type="Pfam" id="PF03972"/>
    </source>
</evidence>
<dbReference type="InterPro" id="IPR042188">
    <property type="entry name" value="MmgE/PrpD_sf_2"/>
</dbReference>
<dbReference type="Gene3D" id="3.30.1330.120">
    <property type="entry name" value="2-methylcitrate dehydratase PrpD"/>
    <property type="match status" value="1"/>
</dbReference>
<accession>A0ABV3WW42</accession>
<keyword evidence="5" id="KW-1185">Reference proteome</keyword>
<sequence>MTVPAPSQITQRLAAFAAALHYDALPPEVPLRASDLVTDLVGSIVRAGAESNSTPALLAMAARLSIDGPGEITVFGFNRRYTPATAALFNGMLGHSLDFDDTHSDSSTHPSAPVVPAALAAAEMTGCSGREALSGIVAGYEVMIRIGNALDPTAHYARGFHPTATAGVFGAAAAAGRIFGLDAQQIASAFGVAASQAAGSLQFLVNGAWNKRFQVGAAAMNGLIAASLAREGFLGAADAIEGKHGLLVGYTDGADPERAVAGLGSVWETMNIGLKPYPTCRYTHAAIDGLVALRTELGLTTEQVKSVTVGLHRNGITLTGTPLEEKRRVRGIVEGQFSMPFAAAVALTLGRFGWDDYALLAKPEIDALCDRVDVIRDESLEGLRHPFGATLEVTTPQGTISRRIPDPSGEPDTFPSPEARAAKFMTLTRPVLNDDAAMLHERLSRLADMPTLRELGGQANI</sequence>
<name>A0ABV3WW42_9HYPH</name>
<comment type="similarity">
    <text evidence="1">Belongs to the PrpD family.</text>
</comment>
<dbReference type="Proteomes" id="UP001559025">
    <property type="component" value="Unassembled WGS sequence"/>
</dbReference>
<dbReference type="InterPro" id="IPR042183">
    <property type="entry name" value="MmgE/PrpD_sf_1"/>
</dbReference>
<dbReference type="Pfam" id="PF19305">
    <property type="entry name" value="MmgE_PrpD_C"/>
    <property type="match status" value="1"/>
</dbReference>
<evidence type="ECO:0000313" key="5">
    <source>
        <dbReference type="Proteomes" id="UP001559025"/>
    </source>
</evidence>
<comment type="caution">
    <text evidence="4">The sequence shown here is derived from an EMBL/GenBank/DDBJ whole genome shotgun (WGS) entry which is preliminary data.</text>
</comment>
<evidence type="ECO:0000313" key="4">
    <source>
        <dbReference type="EMBL" id="MEX4008890.1"/>
    </source>
</evidence>
<dbReference type="Gene3D" id="1.10.4100.10">
    <property type="entry name" value="2-methylcitrate dehydratase PrpD"/>
    <property type="match status" value="1"/>
</dbReference>
<dbReference type="InterPro" id="IPR045336">
    <property type="entry name" value="MmgE_PrpD_N"/>
</dbReference>
<gene>
    <name evidence="4" type="ORF">V1479_16395</name>
</gene>
<evidence type="ECO:0000259" key="3">
    <source>
        <dbReference type="Pfam" id="PF19305"/>
    </source>
</evidence>
<dbReference type="InterPro" id="IPR045337">
    <property type="entry name" value="MmgE_PrpD_C"/>
</dbReference>